<gene>
    <name evidence="1" type="ORF">MM171A03179_0011</name>
</gene>
<evidence type="ECO:0000313" key="1">
    <source>
        <dbReference type="EMBL" id="QJH92593.1"/>
    </source>
</evidence>
<organism evidence="1">
    <name type="scientific">viral metagenome</name>
    <dbReference type="NCBI Taxonomy" id="1070528"/>
    <lineage>
        <taxon>unclassified sequences</taxon>
        <taxon>metagenomes</taxon>
        <taxon>organismal metagenomes</taxon>
    </lineage>
</organism>
<dbReference type="EMBL" id="MT143903">
    <property type="protein sequence ID" value="QJH92593.1"/>
    <property type="molecule type" value="Genomic_DNA"/>
</dbReference>
<name>A0A6M3X610_9ZZZZ</name>
<sequence>MGRDRRAGSGESRLILVDRYCPNPDCPSRQRFGKRRWLCATEEGAYTKAKCPKCKRYWVWQDEELVEAGTLVLEDML</sequence>
<dbReference type="AlphaFoldDB" id="A0A6M3X610"/>
<proteinExistence type="predicted"/>
<dbReference type="CDD" id="cd20335">
    <property type="entry name" value="BRcat_RBR"/>
    <property type="match status" value="1"/>
</dbReference>
<protein>
    <submittedName>
        <fullName evidence="1">Uncharacterized protein</fullName>
    </submittedName>
</protein>
<accession>A0A6M3X610</accession>
<reference evidence="1" key="1">
    <citation type="submission" date="2020-03" db="EMBL/GenBank/DDBJ databases">
        <title>The deep terrestrial virosphere.</title>
        <authorList>
            <person name="Holmfeldt K."/>
            <person name="Nilsson E."/>
            <person name="Simone D."/>
            <person name="Lopez-Fernandez M."/>
            <person name="Wu X."/>
            <person name="de Brujin I."/>
            <person name="Lundin D."/>
            <person name="Andersson A."/>
            <person name="Bertilsson S."/>
            <person name="Dopson M."/>
        </authorList>
    </citation>
    <scope>NUCLEOTIDE SEQUENCE</scope>
    <source>
        <strain evidence="1">MM171A03179</strain>
    </source>
</reference>